<dbReference type="AlphaFoldDB" id="A0A7S6WP26"/>
<gene>
    <name evidence="1" type="ORF">IFE08_10100</name>
</gene>
<accession>A0A7S6WP26</accession>
<evidence type="ECO:0000313" key="2">
    <source>
        <dbReference type="Proteomes" id="UP000593915"/>
    </source>
</evidence>
<proteinExistence type="predicted"/>
<reference evidence="1 2" key="1">
    <citation type="submission" date="2020-09" db="EMBL/GenBank/DDBJ databases">
        <title>Characterization of Treponema spp. from bovine digital dermatitis in Korea.</title>
        <authorList>
            <person name="Espiritu H.M."/>
            <person name="Cho Y.I."/>
            <person name="Mamuad L."/>
        </authorList>
    </citation>
    <scope>NUCLEOTIDE SEQUENCE [LARGE SCALE GENOMIC DNA]</scope>
    <source>
        <strain evidence="1 2">KS1</strain>
    </source>
</reference>
<sequence length="246" mass="29148">MQKIDNDAFYEYIKQYDSDTEYHLVGEVDYHLLCDDKPYEEMKSHREALRVVFDRLVEKNIENKENARIMFGDNLADKLHPLVYDIDKAQPTPLNPHDFFYCPNIVKADYYGNVFYDAEWKPNDENFGTTVPYRYALMEPVHGRRNKPEDFKKVNEALFPNGTDALDIYEWTTDWSEFFDDGHEWYGACCRSVYNKSMNRYVVMLVSATDWSDFFDDGHEWYGACCRSVYNKSMNRYVVMLVSATD</sequence>
<organism evidence="1 2">
    <name type="scientific">Treponema pedis</name>
    <dbReference type="NCBI Taxonomy" id="409322"/>
    <lineage>
        <taxon>Bacteria</taxon>
        <taxon>Pseudomonadati</taxon>
        <taxon>Spirochaetota</taxon>
        <taxon>Spirochaetia</taxon>
        <taxon>Spirochaetales</taxon>
        <taxon>Treponemataceae</taxon>
        <taxon>Treponema</taxon>
    </lineage>
</organism>
<dbReference type="RefSeq" id="WP_194075779.1">
    <property type="nucleotide sequence ID" value="NZ_CP061839.1"/>
</dbReference>
<protein>
    <submittedName>
        <fullName evidence="1">Uncharacterized protein</fullName>
    </submittedName>
</protein>
<dbReference type="Proteomes" id="UP000593915">
    <property type="component" value="Chromosome"/>
</dbReference>
<dbReference type="EMBL" id="CP061839">
    <property type="protein sequence ID" value="QOW60182.1"/>
    <property type="molecule type" value="Genomic_DNA"/>
</dbReference>
<name>A0A7S6WP26_9SPIR</name>
<evidence type="ECO:0000313" key="1">
    <source>
        <dbReference type="EMBL" id="QOW60182.1"/>
    </source>
</evidence>